<dbReference type="Proteomes" id="UP001485043">
    <property type="component" value="Unassembled WGS sequence"/>
</dbReference>
<dbReference type="PANTHER" id="PTHR14273:SF0">
    <property type="entry name" value="LYR MOTIF-CONTAINING PROTEIN 1"/>
    <property type="match status" value="1"/>
</dbReference>
<comment type="similarity">
    <text evidence="1">Belongs to the complex I LYR family.</text>
</comment>
<dbReference type="InterPro" id="IPR045294">
    <property type="entry name" value="Complex1_LYR_LYRM1"/>
</dbReference>
<evidence type="ECO:0000313" key="4">
    <source>
        <dbReference type="EMBL" id="KAK9866920.1"/>
    </source>
</evidence>
<protein>
    <recommendedName>
        <fullName evidence="3">Complex 1 LYR protein domain-containing protein</fullName>
    </recommendedName>
</protein>
<proteinExistence type="inferred from homology"/>
<dbReference type="InterPro" id="IPR008011">
    <property type="entry name" value="Complex1_LYR_dom"/>
</dbReference>
<dbReference type="GO" id="GO:0005739">
    <property type="term" value="C:mitochondrion"/>
    <property type="evidence" value="ECO:0007669"/>
    <property type="project" value="TreeGrafter"/>
</dbReference>
<accession>A0AAW1TBI1</accession>
<evidence type="ECO:0000256" key="2">
    <source>
        <dbReference type="SAM" id="MobiDB-lite"/>
    </source>
</evidence>
<feature type="region of interest" description="Disordered" evidence="2">
    <location>
        <begin position="81"/>
        <end position="105"/>
    </location>
</feature>
<dbReference type="InterPro" id="IPR040330">
    <property type="entry name" value="LYRM1"/>
</dbReference>
<sequence>MVSGTDAQRALQLFRSLLKTASTWKDPYEQKYIRQEARAQFIANRHLKDPDAIAERIQDGMERLEYALHYGIPYPRLSHVKQSPRRQYLDKPQDSVEAPKPSGLSKLDQALAKKAAEKQAQWDSS</sequence>
<dbReference type="CDD" id="cd20261">
    <property type="entry name" value="Complex1_LYR_LYRM1"/>
    <property type="match status" value="1"/>
</dbReference>
<dbReference type="EMBL" id="JALJOV010000123">
    <property type="protein sequence ID" value="KAK9866920.1"/>
    <property type="molecule type" value="Genomic_DNA"/>
</dbReference>
<comment type="caution">
    <text evidence="4">The sequence shown here is derived from an EMBL/GenBank/DDBJ whole genome shotgun (WGS) entry which is preliminary data.</text>
</comment>
<gene>
    <name evidence="4" type="ORF">WJX84_003639</name>
</gene>
<dbReference type="PANTHER" id="PTHR14273">
    <property type="entry name" value="LYR MOTIF-CONTAINING PROTEIN 1"/>
    <property type="match status" value="1"/>
</dbReference>
<evidence type="ECO:0000313" key="5">
    <source>
        <dbReference type="Proteomes" id="UP001485043"/>
    </source>
</evidence>
<organism evidence="4 5">
    <name type="scientific">Apatococcus fuscideae</name>
    <dbReference type="NCBI Taxonomy" id="2026836"/>
    <lineage>
        <taxon>Eukaryota</taxon>
        <taxon>Viridiplantae</taxon>
        <taxon>Chlorophyta</taxon>
        <taxon>core chlorophytes</taxon>
        <taxon>Trebouxiophyceae</taxon>
        <taxon>Chlorellales</taxon>
        <taxon>Chlorellaceae</taxon>
        <taxon>Apatococcus</taxon>
    </lineage>
</organism>
<evidence type="ECO:0000256" key="1">
    <source>
        <dbReference type="ARBA" id="ARBA00009508"/>
    </source>
</evidence>
<dbReference type="Pfam" id="PF05347">
    <property type="entry name" value="Complex1_LYR"/>
    <property type="match status" value="1"/>
</dbReference>
<keyword evidence="5" id="KW-1185">Reference proteome</keyword>
<name>A0AAW1TBI1_9CHLO</name>
<dbReference type="AlphaFoldDB" id="A0AAW1TBI1"/>
<reference evidence="4 5" key="1">
    <citation type="journal article" date="2024" name="Nat. Commun.">
        <title>Phylogenomics reveals the evolutionary origins of lichenization in chlorophyte algae.</title>
        <authorList>
            <person name="Puginier C."/>
            <person name="Libourel C."/>
            <person name="Otte J."/>
            <person name="Skaloud P."/>
            <person name="Haon M."/>
            <person name="Grisel S."/>
            <person name="Petersen M."/>
            <person name="Berrin J.G."/>
            <person name="Delaux P.M."/>
            <person name="Dal Grande F."/>
            <person name="Keller J."/>
        </authorList>
    </citation>
    <scope>NUCLEOTIDE SEQUENCE [LARGE SCALE GENOMIC DNA]</scope>
    <source>
        <strain evidence="4 5">SAG 2523</strain>
    </source>
</reference>
<evidence type="ECO:0000259" key="3">
    <source>
        <dbReference type="Pfam" id="PF05347"/>
    </source>
</evidence>
<feature type="domain" description="Complex 1 LYR protein" evidence="3">
    <location>
        <begin position="8"/>
        <end position="65"/>
    </location>
</feature>